<accession>A0AAD4T095</accession>
<dbReference type="EMBL" id="JAJJMB010007708">
    <property type="protein sequence ID" value="KAI3928796.1"/>
    <property type="molecule type" value="Genomic_DNA"/>
</dbReference>
<comment type="caution">
    <text evidence="3">The sequence shown here is derived from an EMBL/GenBank/DDBJ whole genome shotgun (WGS) entry which is preliminary data.</text>
</comment>
<dbReference type="InterPro" id="IPR050221">
    <property type="entry name" value="26S_Proteasome_ATPase"/>
</dbReference>
<organism evidence="3 4">
    <name type="scientific">Papaver atlanticum</name>
    <dbReference type="NCBI Taxonomy" id="357466"/>
    <lineage>
        <taxon>Eukaryota</taxon>
        <taxon>Viridiplantae</taxon>
        <taxon>Streptophyta</taxon>
        <taxon>Embryophyta</taxon>
        <taxon>Tracheophyta</taxon>
        <taxon>Spermatophyta</taxon>
        <taxon>Magnoliopsida</taxon>
        <taxon>Ranunculales</taxon>
        <taxon>Papaveraceae</taxon>
        <taxon>Papaveroideae</taxon>
        <taxon>Papaver</taxon>
    </lineage>
</organism>
<reference evidence="3" key="1">
    <citation type="submission" date="2022-04" db="EMBL/GenBank/DDBJ databases">
        <title>A functionally conserved STORR gene fusion in Papaver species that diverged 16.8 million years ago.</title>
        <authorList>
            <person name="Catania T."/>
        </authorList>
    </citation>
    <scope>NUCLEOTIDE SEQUENCE</scope>
    <source>
        <strain evidence="3">S-188037</strain>
    </source>
</reference>
<evidence type="ECO:0000313" key="4">
    <source>
        <dbReference type="Proteomes" id="UP001202328"/>
    </source>
</evidence>
<gene>
    <name evidence="3" type="ORF">MKW98_024397</name>
</gene>
<proteinExistence type="predicted"/>
<evidence type="ECO:0000313" key="3">
    <source>
        <dbReference type="EMBL" id="KAI3928796.1"/>
    </source>
</evidence>
<keyword evidence="2" id="KW-0067">ATP-binding</keyword>
<evidence type="ECO:0000256" key="2">
    <source>
        <dbReference type="ARBA" id="ARBA00022840"/>
    </source>
</evidence>
<keyword evidence="4" id="KW-1185">Reference proteome</keyword>
<name>A0AAD4T095_9MAGN</name>
<evidence type="ECO:0000256" key="1">
    <source>
        <dbReference type="ARBA" id="ARBA00022741"/>
    </source>
</evidence>
<dbReference type="PANTHER" id="PTHR23073">
    <property type="entry name" value="26S PROTEASOME REGULATORY SUBUNIT"/>
    <property type="match status" value="1"/>
</dbReference>
<dbReference type="GO" id="GO:0005524">
    <property type="term" value="F:ATP binding"/>
    <property type="evidence" value="ECO:0007669"/>
    <property type="project" value="UniProtKB-KW"/>
</dbReference>
<sequence length="216" mass="24663">MATIAVDTYQPETTRKDAICKTGAGLAEGLKRYYEQNIHVPVPLEQKKINVLNWLEAQRNDLNSEVSMQGEELQLHQEAGSYIDEVVKAEKVPDSADDMILKQQLRELRELIELPLRHPELFGCRNTAPPKAIELPLMHPELFMRHSSTEGKTLLERLAFAYPIDQHTDFASIRASALSAVLLDEIGLYSEPIITKHRAPRRTKYRINSKSRSLHR</sequence>
<dbReference type="Proteomes" id="UP001202328">
    <property type="component" value="Unassembled WGS sequence"/>
</dbReference>
<keyword evidence="1" id="KW-0547">Nucleotide-binding</keyword>
<dbReference type="AlphaFoldDB" id="A0AAD4T095"/>
<protein>
    <submittedName>
        <fullName evidence="3">Uncharacterized protein</fullName>
    </submittedName>
</protein>